<gene>
    <name evidence="17" type="ORF">CHIRRI_LOCUS11694</name>
</gene>
<dbReference type="PRINTS" id="PR00762">
    <property type="entry name" value="CLCHANNEL"/>
</dbReference>
<keyword evidence="7 14" id="KW-0406">Ion transport</keyword>
<dbReference type="GO" id="GO:0005886">
    <property type="term" value="C:plasma membrane"/>
    <property type="evidence" value="ECO:0007669"/>
    <property type="project" value="TreeGrafter"/>
</dbReference>
<dbReference type="Proteomes" id="UP001153620">
    <property type="component" value="Chromosome 3"/>
</dbReference>
<keyword evidence="4" id="KW-0677">Repeat</keyword>
<keyword evidence="5" id="KW-0851">Voltage-gated channel</keyword>
<evidence type="ECO:0000256" key="1">
    <source>
        <dbReference type="ARBA" id="ARBA00004141"/>
    </source>
</evidence>
<dbReference type="GO" id="GO:0034707">
    <property type="term" value="C:chloride channel complex"/>
    <property type="evidence" value="ECO:0007669"/>
    <property type="project" value="UniProtKB-KW"/>
</dbReference>
<feature type="transmembrane region" description="Helical" evidence="14">
    <location>
        <begin position="519"/>
        <end position="538"/>
    </location>
</feature>
<feature type="domain" description="CBS" evidence="16">
    <location>
        <begin position="672"/>
        <end position="732"/>
    </location>
</feature>
<organism evidence="17 18">
    <name type="scientific">Chironomus riparius</name>
    <dbReference type="NCBI Taxonomy" id="315576"/>
    <lineage>
        <taxon>Eukaryota</taxon>
        <taxon>Metazoa</taxon>
        <taxon>Ecdysozoa</taxon>
        <taxon>Arthropoda</taxon>
        <taxon>Hexapoda</taxon>
        <taxon>Insecta</taxon>
        <taxon>Pterygota</taxon>
        <taxon>Neoptera</taxon>
        <taxon>Endopterygota</taxon>
        <taxon>Diptera</taxon>
        <taxon>Nematocera</taxon>
        <taxon>Chironomoidea</taxon>
        <taxon>Chironomidae</taxon>
        <taxon>Chironominae</taxon>
        <taxon>Chironomus</taxon>
    </lineage>
</organism>
<dbReference type="Gene3D" id="3.10.580.10">
    <property type="entry name" value="CBS-domain"/>
    <property type="match status" value="2"/>
</dbReference>
<dbReference type="Gene3D" id="1.10.3080.10">
    <property type="entry name" value="Clc chloride channel"/>
    <property type="match status" value="1"/>
</dbReference>
<feature type="transmembrane region" description="Helical" evidence="14">
    <location>
        <begin position="364"/>
        <end position="385"/>
    </location>
</feature>
<dbReference type="Pfam" id="PF00571">
    <property type="entry name" value="CBS"/>
    <property type="match status" value="1"/>
</dbReference>
<dbReference type="SUPFAM" id="SSF54631">
    <property type="entry name" value="CBS-domain pair"/>
    <property type="match status" value="1"/>
</dbReference>
<proteinExistence type="inferred from homology"/>
<dbReference type="InterPro" id="IPR046342">
    <property type="entry name" value="CBS_dom_sf"/>
</dbReference>
<feature type="transmembrane region" description="Helical" evidence="14">
    <location>
        <begin position="616"/>
        <end position="636"/>
    </location>
</feature>
<evidence type="ECO:0000256" key="9">
    <source>
        <dbReference type="ARBA" id="ARBA00023136"/>
    </source>
</evidence>
<evidence type="ECO:0000256" key="7">
    <source>
        <dbReference type="ARBA" id="ARBA00023065"/>
    </source>
</evidence>
<dbReference type="AlphaFoldDB" id="A0A9N9S2Z3"/>
<dbReference type="GO" id="GO:0005247">
    <property type="term" value="F:voltage-gated chloride channel activity"/>
    <property type="evidence" value="ECO:0007669"/>
    <property type="project" value="TreeGrafter"/>
</dbReference>
<dbReference type="PANTHER" id="PTHR45720:SF10">
    <property type="entry name" value="CHLORIDE CHANNEL PROTEIN 2"/>
    <property type="match status" value="1"/>
</dbReference>
<feature type="transmembrane region" description="Helical" evidence="14">
    <location>
        <begin position="180"/>
        <end position="203"/>
    </location>
</feature>
<feature type="transmembrane region" description="Helical" evidence="14">
    <location>
        <begin position="328"/>
        <end position="352"/>
    </location>
</feature>
<dbReference type="Pfam" id="PF00654">
    <property type="entry name" value="Voltage_CLC"/>
    <property type="match status" value="1"/>
</dbReference>
<dbReference type="PROSITE" id="PS51371">
    <property type="entry name" value="CBS"/>
    <property type="match status" value="1"/>
</dbReference>
<keyword evidence="11 14" id="KW-0868">Chloride</keyword>
<keyword evidence="10" id="KW-0869">Chloride channel</keyword>
<protein>
    <recommendedName>
        <fullName evidence="14">Chloride channel protein</fullName>
    </recommendedName>
</protein>
<keyword evidence="6 14" id="KW-1133">Transmembrane helix</keyword>
<dbReference type="FunFam" id="1.10.3080.10:FF:000003">
    <property type="entry name" value="Chloride channel 2"/>
    <property type="match status" value="1"/>
</dbReference>
<dbReference type="SMART" id="SM00116">
    <property type="entry name" value="CBS"/>
    <property type="match status" value="2"/>
</dbReference>
<reference evidence="17" key="2">
    <citation type="submission" date="2022-10" db="EMBL/GenBank/DDBJ databases">
        <authorList>
            <consortium name="ENA_rothamsted_submissions"/>
            <consortium name="culmorum"/>
            <person name="King R."/>
        </authorList>
    </citation>
    <scope>NUCLEOTIDE SEQUENCE</scope>
</reference>
<comment type="subcellular location">
    <subcellularLocation>
        <location evidence="1 14">Membrane</location>
        <topology evidence="1 14">Multi-pass membrane protein</topology>
    </subcellularLocation>
</comment>
<dbReference type="OrthoDB" id="4564at2759"/>
<evidence type="ECO:0000313" key="17">
    <source>
        <dbReference type="EMBL" id="CAG9808858.1"/>
    </source>
</evidence>
<feature type="transmembrane region" description="Helical" evidence="14">
    <location>
        <begin position="451"/>
        <end position="468"/>
    </location>
</feature>
<evidence type="ECO:0000256" key="5">
    <source>
        <dbReference type="ARBA" id="ARBA00022882"/>
    </source>
</evidence>
<dbReference type="FunFam" id="3.10.580.10:FF:000032">
    <property type="entry name" value="Chloride channel protein"/>
    <property type="match status" value="1"/>
</dbReference>
<accession>A0A9N9S2Z3</accession>
<dbReference type="EMBL" id="OU895879">
    <property type="protein sequence ID" value="CAG9808858.1"/>
    <property type="molecule type" value="Genomic_DNA"/>
</dbReference>
<keyword evidence="8 13" id="KW-0129">CBS domain</keyword>
<dbReference type="CDD" id="cd03683">
    <property type="entry name" value="ClC_1_like"/>
    <property type="match status" value="1"/>
</dbReference>
<evidence type="ECO:0000256" key="8">
    <source>
        <dbReference type="ARBA" id="ARBA00023122"/>
    </source>
</evidence>
<evidence type="ECO:0000256" key="6">
    <source>
        <dbReference type="ARBA" id="ARBA00022989"/>
    </source>
</evidence>
<evidence type="ECO:0000259" key="16">
    <source>
        <dbReference type="PROSITE" id="PS51371"/>
    </source>
</evidence>
<evidence type="ECO:0000313" key="18">
    <source>
        <dbReference type="Proteomes" id="UP001153620"/>
    </source>
</evidence>
<evidence type="ECO:0000256" key="12">
    <source>
        <dbReference type="ARBA" id="ARBA00023303"/>
    </source>
</evidence>
<evidence type="ECO:0000256" key="3">
    <source>
        <dbReference type="ARBA" id="ARBA00022692"/>
    </source>
</evidence>
<dbReference type="InterPro" id="IPR050970">
    <property type="entry name" value="Cl_channel_volt-gated"/>
</dbReference>
<keyword evidence="9 14" id="KW-0472">Membrane</keyword>
<feature type="transmembrane region" description="Helical" evidence="14">
    <location>
        <begin position="223"/>
        <end position="245"/>
    </location>
</feature>
<keyword evidence="18" id="KW-1185">Reference proteome</keyword>
<dbReference type="InterPro" id="IPR000644">
    <property type="entry name" value="CBS_dom"/>
</dbReference>
<feature type="transmembrane region" description="Helical" evidence="14">
    <location>
        <begin position="410"/>
        <end position="430"/>
    </location>
</feature>
<dbReference type="InterPro" id="IPR001807">
    <property type="entry name" value="ClC"/>
</dbReference>
<dbReference type="PANTHER" id="PTHR45720">
    <property type="entry name" value="CHLORIDE CHANNEL PROTEIN 2"/>
    <property type="match status" value="1"/>
</dbReference>
<feature type="transmembrane region" description="Helical" evidence="14">
    <location>
        <begin position="589"/>
        <end position="609"/>
    </location>
</feature>
<comment type="similarity">
    <text evidence="14">Belongs to the chloride channel (TC 2.A.49) family.</text>
</comment>
<keyword evidence="3 14" id="KW-0812">Transmembrane</keyword>
<feature type="region of interest" description="Disordered" evidence="15">
    <location>
        <begin position="863"/>
        <end position="892"/>
    </location>
</feature>
<dbReference type="InterPro" id="IPR014743">
    <property type="entry name" value="Cl-channel_core"/>
</dbReference>
<evidence type="ECO:0000256" key="14">
    <source>
        <dbReference type="RuleBase" id="RU361221"/>
    </source>
</evidence>
<name>A0A9N9S2Z3_9DIPT</name>
<keyword evidence="2 14" id="KW-0813">Transport</keyword>
<sequence length="1063" mass="120427">MKDRGRENDGRQMERNRDFLERIIHDAGEFGEENVQQIDEEWAEFERVMREFRERRLSTTSMDAVQPRRRERRVNRQTFYPCPASFSEADQYEYEEYSDDDDSSCYDEDGYKNTLMYGRYTKDLSEYAKDEARRLKQLDKQRKKDDRARNKELLGKRRGKIFRAFQWFWRNTFARMGEDWVFLALLGVCMAIISYCMDKGISMCTNARVWLYRDLAEHPVTQYFAWVTLPVCLILFSAGFVHLLAPQSIGSGIPEMKTILRGVQLKEYLTFKTLVAKIIGLTATLGSGMPLGKEGPFVHIASIVAQLLSKLVTSFQGIFENESRNTEMLAAACAVGVGACFASPVGGVLFSIEVTTTYFAVRNYWRGFFGAVCGATFFRLIAVWFKKSDTLTALFLTSFSIDFPYDPQELIAFAMIGVVCGLGGAAYVWIHRQYVLFMRSSKRMNSFLQKNRFLYPGILGLMVATVSYPNGLGRFIAGELSTHEQVSNLFTNFTWSEPNLSVEQAAVVRFWTNPYTNEVFSNLICYLLYTFFFSIITSTIPVPSGIFIPVLKIGAAFGRILGEGMFLWFPMGIRYGGLVNHIIPGGYAVVGAAAFAGAVTHTVSVGVIVFEMTGQITYLVPVMIATLISCAIATILQPSMYDSIILIKKLPYLPDLLPSGSAMYNFSVEDFMVRDVKYIWQNITYQELKEILKRNKQLRSLPLVDNPDTMILLGSVQRYDLIKMIDKHIGREKRLEMATRMKKEAEEREEQERIRKLQEGPRRQSRFEVVPAPDIIKLREIANNEMLTPQAKKESSQFTPVFGTQPKKSILKKTNSFTMKGFSPLSPHSPLSTPYTTITGAESRIRSAFDIIFRKSATLQDVQNNDPEMGSKNSIQTPSIDGTSHFPSTTGISKKVQLPRERVCDMSAEDQKLWEMDEMAKSIDLEAANVNIDPSPFQLVERTSLLKVHSLFSMIGINHAYVTNVGKLVGVVALKELRKAIEDVNSGNFVPKPQLQEVKVPDTPISPCAEPLLNKELMKNEVNNQNTNNTVNSVDSLFQTNSNSENCSTDIELDNIRNTLRLQ</sequence>
<evidence type="ECO:0000256" key="15">
    <source>
        <dbReference type="SAM" id="MobiDB-lite"/>
    </source>
</evidence>
<evidence type="ECO:0000256" key="2">
    <source>
        <dbReference type="ARBA" id="ARBA00022448"/>
    </source>
</evidence>
<evidence type="ECO:0000256" key="11">
    <source>
        <dbReference type="ARBA" id="ARBA00023214"/>
    </source>
</evidence>
<dbReference type="SUPFAM" id="SSF81340">
    <property type="entry name" value="Clc chloride channel"/>
    <property type="match status" value="1"/>
</dbReference>
<keyword evidence="12" id="KW-0407">Ion channel</keyword>
<feature type="transmembrane region" description="Helical" evidence="14">
    <location>
        <begin position="550"/>
        <end position="569"/>
    </location>
</feature>
<evidence type="ECO:0000256" key="13">
    <source>
        <dbReference type="PROSITE-ProRule" id="PRU00703"/>
    </source>
</evidence>
<evidence type="ECO:0000256" key="4">
    <source>
        <dbReference type="ARBA" id="ARBA00022737"/>
    </source>
</evidence>
<reference evidence="17" key="1">
    <citation type="submission" date="2022-01" db="EMBL/GenBank/DDBJ databases">
        <authorList>
            <person name="King R."/>
        </authorList>
    </citation>
    <scope>NUCLEOTIDE SEQUENCE</scope>
</reference>
<evidence type="ECO:0000256" key="10">
    <source>
        <dbReference type="ARBA" id="ARBA00023173"/>
    </source>
</evidence>
<feature type="region of interest" description="Disordered" evidence="15">
    <location>
        <begin position="742"/>
        <end position="763"/>
    </location>
</feature>